<dbReference type="PANTHER" id="PTHR18843">
    <property type="entry name" value="TORSIN-1A-INTERACTING PROTEIN"/>
    <property type="match status" value="1"/>
</dbReference>
<keyword evidence="4 6" id="KW-0472">Membrane</keyword>
<reference evidence="7 8" key="1">
    <citation type="submission" date="2020-08" db="EMBL/GenBank/DDBJ databases">
        <title>Aphidius gifuensis genome sequencing and assembly.</title>
        <authorList>
            <person name="Du Z."/>
        </authorList>
    </citation>
    <scope>NUCLEOTIDE SEQUENCE [LARGE SCALE GENOMIC DNA]</scope>
    <source>
        <strain evidence="7">YNYX2018</strain>
        <tissue evidence="7">Adults</tissue>
    </source>
</reference>
<evidence type="ECO:0000256" key="3">
    <source>
        <dbReference type="ARBA" id="ARBA00022989"/>
    </source>
</evidence>
<evidence type="ECO:0000256" key="4">
    <source>
        <dbReference type="ARBA" id="ARBA00023136"/>
    </source>
</evidence>
<evidence type="ECO:0000313" key="8">
    <source>
        <dbReference type="Proteomes" id="UP000639338"/>
    </source>
</evidence>
<sequence>MDIKKNQNLIAVVPRARPPLPRMQTKTYRSTRTLPKCYDEDIDDDDDSNDDSDDEDKSQEEIRSEGFHRMSKEHLLDSLSPISGSPEKSIRRKNRHDPDDNDADDDDDDDYDGRKSSKTQVDSSRKKKKPLIQQIRKSEPVKHNFFQWLFFIGLVIIFIAIIPYLSVALNAQNVESSVNKTNKEDVKLIMNNFRKNINDIRLIFKNQDDTIWNDIEGRIYEIIVNPKRPTVIFLFANDDQPMFCLARLLGNASRTVLNCEEDLLLTADDSILGDDYGMVIENLKDKIIQQRVVIFENILNINPEAMRAFHNLCDSENPLVRNAIYILTMVNNKNDNNYYKKTMNTRESMKFIEHQLTQKLTGNIDPDKLQPLVTRMTDAVIINVQSEPEFQSCPLRY</sequence>
<feature type="region of interest" description="Disordered" evidence="5">
    <location>
        <begin position="1"/>
        <end position="132"/>
    </location>
</feature>
<dbReference type="GO" id="GO:0061024">
    <property type="term" value="P:membrane organization"/>
    <property type="evidence" value="ECO:0007669"/>
    <property type="project" value="TreeGrafter"/>
</dbReference>
<dbReference type="Gene3D" id="3.40.50.12190">
    <property type="match status" value="1"/>
</dbReference>
<gene>
    <name evidence="7" type="ORF">HCN44_000757</name>
</gene>
<dbReference type="Proteomes" id="UP000639338">
    <property type="component" value="Unassembled WGS sequence"/>
</dbReference>
<proteinExistence type="predicted"/>
<dbReference type="EMBL" id="JACMRX010000004">
    <property type="protein sequence ID" value="KAF7990952.1"/>
    <property type="molecule type" value="Genomic_DNA"/>
</dbReference>
<dbReference type="AlphaFoldDB" id="A0A834XSQ7"/>
<feature type="compositionally biased region" description="Acidic residues" evidence="5">
    <location>
        <begin position="99"/>
        <end position="111"/>
    </location>
</feature>
<organism evidence="7 8">
    <name type="scientific">Aphidius gifuensis</name>
    <name type="common">Parasitoid wasp</name>
    <dbReference type="NCBI Taxonomy" id="684658"/>
    <lineage>
        <taxon>Eukaryota</taxon>
        <taxon>Metazoa</taxon>
        <taxon>Ecdysozoa</taxon>
        <taxon>Arthropoda</taxon>
        <taxon>Hexapoda</taxon>
        <taxon>Insecta</taxon>
        <taxon>Pterygota</taxon>
        <taxon>Neoptera</taxon>
        <taxon>Endopterygota</taxon>
        <taxon>Hymenoptera</taxon>
        <taxon>Apocrita</taxon>
        <taxon>Ichneumonoidea</taxon>
        <taxon>Braconidae</taxon>
        <taxon>Aphidiinae</taxon>
        <taxon>Aphidius</taxon>
    </lineage>
</organism>
<evidence type="ECO:0000256" key="5">
    <source>
        <dbReference type="SAM" id="MobiDB-lite"/>
    </source>
</evidence>
<keyword evidence="8" id="KW-1185">Reference proteome</keyword>
<feature type="compositionally biased region" description="Basic and acidic residues" evidence="5">
    <location>
        <begin position="59"/>
        <end position="76"/>
    </location>
</feature>
<feature type="compositionally biased region" description="Polar residues" evidence="5">
    <location>
        <begin position="24"/>
        <end position="33"/>
    </location>
</feature>
<keyword evidence="2 6" id="KW-0812">Transmembrane</keyword>
<name>A0A834XSQ7_APHGI</name>
<dbReference type="InterPro" id="IPR008662">
    <property type="entry name" value="TOIP1/2"/>
</dbReference>
<dbReference type="PANTHER" id="PTHR18843:SF7">
    <property type="entry name" value="LAMINA-ASSOCIATED POLYPEPTIDE 1B ISOFORM 1-RELATED"/>
    <property type="match status" value="1"/>
</dbReference>
<evidence type="ECO:0000256" key="2">
    <source>
        <dbReference type="ARBA" id="ARBA00022692"/>
    </source>
</evidence>
<protein>
    <submittedName>
        <fullName evidence="7">Uncharacterized protein</fullName>
    </submittedName>
</protein>
<comment type="caution">
    <text evidence="7">The sequence shown here is derived from an EMBL/GenBank/DDBJ whole genome shotgun (WGS) entry which is preliminary data.</text>
</comment>
<feature type="compositionally biased region" description="Acidic residues" evidence="5">
    <location>
        <begin position="40"/>
        <end position="58"/>
    </location>
</feature>
<evidence type="ECO:0000256" key="1">
    <source>
        <dbReference type="ARBA" id="ARBA00004370"/>
    </source>
</evidence>
<accession>A0A834XSQ7</accession>
<evidence type="ECO:0000256" key="6">
    <source>
        <dbReference type="SAM" id="Phobius"/>
    </source>
</evidence>
<evidence type="ECO:0000313" key="7">
    <source>
        <dbReference type="EMBL" id="KAF7990952.1"/>
    </source>
</evidence>
<keyword evidence="3 6" id="KW-1133">Transmembrane helix</keyword>
<dbReference type="OrthoDB" id="6258998at2759"/>
<dbReference type="GO" id="GO:0016020">
    <property type="term" value="C:membrane"/>
    <property type="evidence" value="ECO:0007669"/>
    <property type="project" value="UniProtKB-SubCell"/>
</dbReference>
<dbReference type="InterPro" id="IPR038599">
    <property type="entry name" value="LAP1C-like_C_sf"/>
</dbReference>
<comment type="subcellular location">
    <subcellularLocation>
        <location evidence="1">Membrane</location>
    </subcellularLocation>
</comment>
<feature type="transmembrane region" description="Helical" evidence="6">
    <location>
        <begin position="145"/>
        <end position="165"/>
    </location>
</feature>
<dbReference type="GO" id="GO:0001671">
    <property type="term" value="F:ATPase activator activity"/>
    <property type="evidence" value="ECO:0007669"/>
    <property type="project" value="InterPro"/>
</dbReference>